<dbReference type="EMBL" id="NMQI01000137">
    <property type="protein sequence ID" value="PMB46173.1"/>
    <property type="molecule type" value="Genomic_DNA"/>
</dbReference>
<protein>
    <submittedName>
        <fullName evidence="2">Rhomboid family intramembrane serine protease</fullName>
    </submittedName>
</protein>
<evidence type="ECO:0000313" key="3">
    <source>
        <dbReference type="Proteomes" id="UP000234966"/>
    </source>
</evidence>
<sequence length="62" mass="7221">MIPISDNLFISTRKKPIIIYWLLVINILLFVWELKLEISGELGLFIYNWGLIPAKIYDAIAN</sequence>
<keyword evidence="2" id="KW-0378">Hydrolase</keyword>
<keyword evidence="2" id="KW-0645">Protease</keyword>
<evidence type="ECO:0000256" key="1">
    <source>
        <dbReference type="SAM" id="Phobius"/>
    </source>
</evidence>
<dbReference type="Proteomes" id="UP000234966">
    <property type="component" value="Unassembled WGS sequence"/>
</dbReference>
<organism evidence="2 3">
    <name type="scientific">Fischerella thermalis CCMEE 5330</name>
    <dbReference type="NCBI Taxonomy" id="2019670"/>
    <lineage>
        <taxon>Bacteria</taxon>
        <taxon>Bacillati</taxon>
        <taxon>Cyanobacteriota</taxon>
        <taxon>Cyanophyceae</taxon>
        <taxon>Nostocales</taxon>
        <taxon>Hapalosiphonaceae</taxon>
        <taxon>Fischerella</taxon>
    </lineage>
</organism>
<feature type="transmembrane region" description="Helical" evidence="1">
    <location>
        <begin position="17"/>
        <end position="34"/>
    </location>
</feature>
<keyword evidence="1" id="KW-0472">Membrane</keyword>
<accession>A0A2N6MHB3</accession>
<feature type="non-terminal residue" evidence="2">
    <location>
        <position position="62"/>
    </location>
</feature>
<proteinExistence type="predicted"/>
<keyword evidence="1" id="KW-0812">Transmembrane</keyword>
<gene>
    <name evidence="2" type="ORF">CEN41_06585</name>
</gene>
<reference evidence="2 3" key="1">
    <citation type="submission" date="2017-07" db="EMBL/GenBank/DDBJ databases">
        <title>Genomes of Fischerella (Mastigocladus) sp. strains.</title>
        <authorList>
            <person name="Miller S.R."/>
        </authorList>
    </citation>
    <scope>NUCLEOTIDE SEQUENCE [LARGE SCALE GENOMIC DNA]</scope>
    <source>
        <strain evidence="2 3">CCMEE 5330</strain>
    </source>
</reference>
<keyword evidence="1" id="KW-1133">Transmembrane helix</keyword>
<dbReference type="AlphaFoldDB" id="A0A2N6MHB3"/>
<dbReference type="GO" id="GO:0006508">
    <property type="term" value="P:proteolysis"/>
    <property type="evidence" value="ECO:0007669"/>
    <property type="project" value="UniProtKB-KW"/>
</dbReference>
<dbReference type="GO" id="GO:0008233">
    <property type="term" value="F:peptidase activity"/>
    <property type="evidence" value="ECO:0007669"/>
    <property type="project" value="UniProtKB-KW"/>
</dbReference>
<comment type="caution">
    <text evidence="2">The sequence shown here is derived from an EMBL/GenBank/DDBJ whole genome shotgun (WGS) entry which is preliminary data.</text>
</comment>
<evidence type="ECO:0000313" key="2">
    <source>
        <dbReference type="EMBL" id="PMB46173.1"/>
    </source>
</evidence>
<name>A0A2N6MHB3_9CYAN</name>